<evidence type="ECO:0000256" key="2">
    <source>
        <dbReference type="ARBA" id="ARBA00023002"/>
    </source>
</evidence>
<dbReference type="InterPro" id="IPR036291">
    <property type="entry name" value="NAD(P)-bd_dom_sf"/>
</dbReference>
<dbReference type="Gene3D" id="3.40.50.720">
    <property type="entry name" value="NAD(P)-binding Rossmann-like Domain"/>
    <property type="match status" value="1"/>
</dbReference>
<dbReference type="SUPFAM" id="SSF51735">
    <property type="entry name" value="NAD(P)-binding Rossmann-fold domains"/>
    <property type="match status" value="1"/>
</dbReference>
<reference evidence="3 4" key="1">
    <citation type="submission" date="2020-07" db="EMBL/GenBank/DDBJ databases">
        <title>Sequencing the genomes of 1000 actinobacteria strains.</title>
        <authorList>
            <person name="Klenk H.-P."/>
        </authorList>
    </citation>
    <scope>NUCLEOTIDE SEQUENCE [LARGE SCALE GENOMIC DNA]</scope>
    <source>
        <strain evidence="3 4">DSM 22083</strain>
    </source>
</reference>
<sequence>MDDHAGKVALVTGSSRGVGAETVRGLVRQGIAAVVNYRDKASRANALADELRSAGGRVLTVQADVTDPTSVERLRDEIGQEFGGLDFLILNASGGMERDADETYAMRLNRDAQVAVVETMLPLLRPGGRVVFVTSHQAHFFGQRAVPDAYRPVAESKQAGEHALRERIPALEAAGLRLTVVSGDLIADTITVKMLERAQPGTVAAREAGAGRVLTVPEFAEAVVAAALDPAAPSGTTIFVGGADYLHEQGI</sequence>
<proteinExistence type="inferred from homology"/>
<dbReference type="Pfam" id="PF00106">
    <property type="entry name" value="adh_short"/>
    <property type="match status" value="1"/>
</dbReference>
<protein>
    <submittedName>
        <fullName evidence="3">NAD(P)-dependent dehydrogenase (Short-subunit alcohol dehydrogenase family)</fullName>
    </submittedName>
</protein>
<dbReference type="PRINTS" id="PR00081">
    <property type="entry name" value="GDHRDH"/>
</dbReference>
<name>A0A7Y9I8I5_9ACTN</name>
<organism evidence="3 4">
    <name type="scientific">Microlunatus parietis</name>
    <dbReference type="NCBI Taxonomy" id="682979"/>
    <lineage>
        <taxon>Bacteria</taxon>
        <taxon>Bacillati</taxon>
        <taxon>Actinomycetota</taxon>
        <taxon>Actinomycetes</taxon>
        <taxon>Propionibacteriales</taxon>
        <taxon>Propionibacteriaceae</taxon>
        <taxon>Microlunatus</taxon>
    </lineage>
</organism>
<dbReference type="RefSeq" id="WP_179752766.1">
    <property type="nucleotide sequence ID" value="NZ_JACCBU010000001.1"/>
</dbReference>
<accession>A0A7Y9I8I5</accession>
<dbReference type="GO" id="GO:0016491">
    <property type="term" value="F:oxidoreductase activity"/>
    <property type="evidence" value="ECO:0007669"/>
    <property type="project" value="UniProtKB-KW"/>
</dbReference>
<keyword evidence="2" id="KW-0560">Oxidoreductase</keyword>
<evidence type="ECO:0000313" key="3">
    <source>
        <dbReference type="EMBL" id="NYE72147.1"/>
    </source>
</evidence>
<keyword evidence="4" id="KW-1185">Reference proteome</keyword>
<comment type="similarity">
    <text evidence="1">Belongs to the short-chain dehydrogenases/reductases (SDR) family.</text>
</comment>
<comment type="caution">
    <text evidence="3">The sequence shown here is derived from an EMBL/GenBank/DDBJ whole genome shotgun (WGS) entry which is preliminary data.</text>
</comment>
<dbReference type="AlphaFoldDB" id="A0A7Y9I8I5"/>
<dbReference type="InterPro" id="IPR002347">
    <property type="entry name" value="SDR_fam"/>
</dbReference>
<dbReference type="PANTHER" id="PTHR43669:SF3">
    <property type="entry name" value="ALCOHOL DEHYDROGENASE, PUTATIVE (AFU_ORTHOLOGUE AFUA_3G03445)-RELATED"/>
    <property type="match status" value="1"/>
</dbReference>
<evidence type="ECO:0000313" key="4">
    <source>
        <dbReference type="Proteomes" id="UP000569914"/>
    </source>
</evidence>
<gene>
    <name evidence="3" type="ORF">BKA15_003476</name>
</gene>
<dbReference type="EMBL" id="JACCBU010000001">
    <property type="protein sequence ID" value="NYE72147.1"/>
    <property type="molecule type" value="Genomic_DNA"/>
</dbReference>
<dbReference type="Proteomes" id="UP000569914">
    <property type="component" value="Unassembled WGS sequence"/>
</dbReference>
<dbReference type="NCBIfam" id="NF005868">
    <property type="entry name" value="PRK07806.1"/>
    <property type="match status" value="1"/>
</dbReference>
<evidence type="ECO:0000256" key="1">
    <source>
        <dbReference type="ARBA" id="ARBA00006484"/>
    </source>
</evidence>
<dbReference type="PANTHER" id="PTHR43669">
    <property type="entry name" value="5-KETO-D-GLUCONATE 5-REDUCTASE"/>
    <property type="match status" value="1"/>
</dbReference>